<keyword evidence="2" id="KW-1185">Reference proteome</keyword>
<gene>
    <name evidence="1" type="ORF">JQX08_06690</name>
</gene>
<evidence type="ECO:0000313" key="2">
    <source>
        <dbReference type="Proteomes" id="UP000717995"/>
    </source>
</evidence>
<reference evidence="1 2" key="1">
    <citation type="submission" date="2021-02" db="EMBL/GenBank/DDBJ databases">
        <authorList>
            <person name="Lee D.-H."/>
        </authorList>
    </citation>
    <scope>NUCLEOTIDE SEQUENCE [LARGE SCALE GENOMIC DNA]</scope>
    <source>
        <strain evidence="1 2">UL073</strain>
    </source>
</reference>
<name>A0ABS2ICJ2_9GAMM</name>
<dbReference type="EMBL" id="JAFEUP010000002">
    <property type="protein sequence ID" value="MBM7060388.1"/>
    <property type="molecule type" value="Genomic_DNA"/>
</dbReference>
<dbReference type="Proteomes" id="UP000717995">
    <property type="component" value="Unassembled WGS sequence"/>
</dbReference>
<organism evidence="1 2">
    <name type="scientific">Zestomonas insulae</name>
    <dbReference type="NCBI Taxonomy" id="2809017"/>
    <lineage>
        <taxon>Bacteria</taxon>
        <taxon>Pseudomonadati</taxon>
        <taxon>Pseudomonadota</taxon>
        <taxon>Gammaproteobacteria</taxon>
        <taxon>Pseudomonadales</taxon>
        <taxon>Pseudomonadaceae</taxon>
        <taxon>Zestomonas</taxon>
    </lineage>
</organism>
<sequence>MFYVQRDSQGHLIRVEPSSFEGASGTLLPDDHEVQAWLASQAAEDGLLQLKQSDLDMIRVLEDLISVLMTKGVLRITDLPAAAQAKLMSRTQAREALGGISRLINDEETGLI</sequence>
<evidence type="ECO:0000313" key="1">
    <source>
        <dbReference type="EMBL" id="MBM7060388.1"/>
    </source>
</evidence>
<dbReference type="RefSeq" id="WP_204915511.1">
    <property type="nucleotide sequence ID" value="NZ_JAFEUP010000002.1"/>
</dbReference>
<protein>
    <submittedName>
        <fullName evidence="1">Tryptophan synthase subunit beta</fullName>
    </submittedName>
</protein>
<accession>A0ABS2ICJ2</accession>
<proteinExistence type="predicted"/>
<comment type="caution">
    <text evidence="1">The sequence shown here is derived from an EMBL/GenBank/DDBJ whole genome shotgun (WGS) entry which is preliminary data.</text>
</comment>